<dbReference type="Pfam" id="PF03829">
    <property type="entry name" value="PTSIIA_gutA"/>
    <property type="match status" value="1"/>
</dbReference>
<comment type="caution">
    <text evidence="2">The sequence shown here is derived from an EMBL/GenBank/DDBJ whole genome shotgun (WGS) entry which is preliminary data.</text>
</comment>
<feature type="modified residue" description="Phosphohistidine; by HPr" evidence="1">
    <location>
        <position position="47"/>
    </location>
</feature>
<dbReference type="Proteomes" id="UP000226191">
    <property type="component" value="Unassembled WGS sequence"/>
</dbReference>
<accession>A0AA44TIV7</accession>
<organism evidence="2 3">
    <name type="scientific">Cutibacterium acnes</name>
    <name type="common">Propionibacterium acnes</name>
    <dbReference type="NCBI Taxonomy" id="1747"/>
    <lineage>
        <taxon>Bacteria</taxon>
        <taxon>Bacillati</taxon>
        <taxon>Actinomycetota</taxon>
        <taxon>Actinomycetes</taxon>
        <taxon>Propionibacteriales</taxon>
        <taxon>Propionibacteriaceae</taxon>
        <taxon>Cutibacterium</taxon>
    </lineage>
</organism>
<name>A0AA44TIV7_CUTAC</name>
<evidence type="ECO:0000313" key="3">
    <source>
        <dbReference type="Proteomes" id="UP000226191"/>
    </source>
</evidence>
<dbReference type="Gene3D" id="2.40.33.40">
    <property type="entry name" value="Phosphotransferase system, glucitol/sorbitol-specific IIA component"/>
    <property type="match status" value="1"/>
</dbReference>
<dbReference type="SUPFAM" id="SSF141530">
    <property type="entry name" value="PTSIIA/GutA-like"/>
    <property type="match status" value="1"/>
</dbReference>
<dbReference type="AlphaFoldDB" id="A0AA44TIV7"/>
<reference evidence="2 3" key="1">
    <citation type="submission" date="2017-02" db="EMBL/GenBank/DDBJ databases">
        <title>Prevalence of linear plasmids in Cutibacterium acnes isolates obtained from cancerous prostatic tissue.</title>
        <authorList>
            <person name="Davidsson S."/>
            <person name="Bruggemann H."/>
        </authorList>
    </citation>
    <scope>NUCLEOTIDE SEQUENCE [LARGE SCALE GENOMIC DNA]</scope>
    <source>
        <strain evidence="2 3">11-78</strain>
    </source>
</reference>
<evidence type="ECO:0000313" key="2">
    <source>
        <dbReference type="EMBL" id="PGF34971.1"/>
    </source>
</evidence>
<dbReference type="GO" id="GO:0005737">
    <property type="term" value="C:cytoplasm"/>
    <property type="evidence" value="ECO:0007669"/>
    <property type="project" value="InterPro"/>
</dbReference>
<dbReference type="RefSeq" id="WP_098827412.1">
    <property type="nucleotide sequence ID" value="NZ_MVCE01000002.1"/>
</dbReference>
<dbReference type="InterPro" id="IPR036665">
    <property type="entry name" value="PTS_IIA_glucitol/sorbitol_sf"/>
</dbReference>
<dbReference type="GO" id="GO:0008982">
    <property type="term" value="F:protein-N(PI)-phosphohistidine-sugar phosphotransferase activity"/>
    <property type="evidence" value="ECO:0007669"/>
    <property type="project" value="InterPro"/>
</dbReference>
<proteinExistence type="predicted"/>
<protein>
    <submittedName>
        <fullName evidence="2">PTS sorbitol transporter subunit IIA</fullName>
    </submittedName>
</protein>
<dbReference type="GO" id="GO:0016301">
    <property type="term" value="F:kinase activity"/>
    <property type="evidence" value="ECO:0007669"/>
    <property type="project" value="TreeGrafter"/>
</dbReference>
<dbReference type="PROSITE" id="PS51097">
    <property type="entry name" value="PTS_EIIA_TYPE_5"/>
    <property type="match status" value="1"/>
</dbReference>
<dbReference type="EMBL" id="MVCE01000002">
    <property type="protein sequence ID" value="PGF34971.1"/>
    <property type="molecule type" value="Genomic_DNA"/>
</dbReference>
<gene>
    <name evidence="2" type="ORF">B1B09_04970</name>
</gene>
<dbReference type="PANTHER" id="PTHR40398">
    <property type="entry name" value="PTS SYSTEM GLUCITOL/SORBITOL-SPECIFIC EIIA COMPONENT"/>
    <property type="match status" value="1"/>
</dbReference>
<dbReference type="PANTHER" id="PTHR40398:SF1">
    <property type="entry name" value="PTS SYSTEM GLUCITOL_SORBITOL-SPECIFIC EIIA COMPONENT"/>
    <property type="match status" value="1"/>
</dbReference>
<dbReference type="InterPro" id="IPR004716">
    <property type="entry name" value="PTS_IIA_glucitol/sorbitol-sp"/>
</dbReference>
<evidence type="ECO:0000256" key="1">
    <source>
        <dbReference type="PROSITE-ProRule" id="PRU00420"/>
    </source>
</evidence>
<dbReference type="GO" id="GO:0009401">
    <property type="term" value="P:phosphoenolpyruvate-dependent sugar phosphotransferase system"/>
    <property type="evidence" value="ECO:0007669"/>
    <property type="project" value="InterPro"/>
</dbReference>
<sequence length="134" mass="14168">MATTSSTLWNAVVLRIGKGAQDMLDTGVIVLFGEPVPDALSDICVVHNRGGRSPLIPQRELLPGDVLNFAGTRYTIDEVGEAATSNLSDLGHVALYFNSPDQSLLAGAIKVSGPPPQLPDQRVILTFEPSSDKG</sequence>